<feature type="compositionally biased region" description="Basic and acidic residues" evidence="1">
    <location>
        <begin position="107"/>
        <end position="117"/>
    </location>
</feature>
<dbReference type="Gramene" id="TuG1812G0100003056.01.T03">
    <property type="protein sequence ID" value="TuG1812G0100003056.01.T03"/>
    <property type="gene ID" value="TuG1812G0100003056.01"/>
</dbReference>
<feature type="compositionally biased region" description="Low complexity" evidence="1">
    <location>
        <begin position="18"/>
        <end position="32"/>
    </location>
</feature>
<sequence>MAAGKHAAAQRPREVLVSGRIAAAGGPARASGNEAPSREPRRGLDGMALRDSGVRSSGWGHAVTLGRPCPILARRQPRANHGGLDQEGGVRAARRPVVSVGAGEFGSVRRDGGEPARRPMIGPWSHAKRRGSTPNPAQDMVTNSQFEKRPNRLGIGCALPPKKDLHLFANAASSRKW</sequence>
<dbReference type="EnsemblPlants" id="TuG1812G0100003056.01.T03">
    <property type="protein sequence ID" value="TuG1812G0100003056.01.T03"/>
    <property type="gene ID" value="TuG1812G0100003056.01"/>
</dbReference>
<dbReference type="RefSeq" id="XP_048539887.1">
    <property type="nucleotide sequence ID" value="XM_048683930.1"/>
</dbReference>
<dbReference type="RefSeq" id="XP_048539877.1">
    <property type="nucleotide sequence ID" value="XM_048683920.1"/>
</dbReference>
<dbReference type="KEGG" id="tua:125519035"/>
<name>A0A8R7K1C5_TRIUA</name>
<dbReference type="AlphaFoldDB" id="A0A8R7K1C5"/>
<accession>A0A8R7K1C5</accession>
<dbReference type="Proteomes" id="UP000015106">
    <property type="component" value="Chromosome 1"/>
</dbReference>
<feature type="compositionally biased region" description="Polar residues" evidence="1">
    <location>
        <begin position="132"/>
        <end position="145"/>
    </location>
</feature>
<protein>
    <submittedName>
        <fullName evidence="2">Uncharacterized protein</fullName>
    </submittedName>
</protein>
<proteinExistence type="predicted"/>
<dbReference type="GeneID" id="125519035"/>
<evidence type="ECO:0000313" key="2">
    <source>
        <dbReference type="EnsemblPlants" id="TuG1812G0100003056.01.T03"/>
    </source>
</evidence>
<feature type="region of interest" description="Disordered" evidence="1">
    <location>
        <begin position="103"/>
        <end position="153"/>
    </location>
</feature>
<feature type="region of interest" description="Disordered" evidence="1">
    <location>
        <begin position="1"/>
        <end position="61"/>
    </location>
</feature>
<reference evidence="2" key="3">
    <citation type="submission" date="2022-06" db="UniProtKB">
        <authorList>
            <consortium name="EnsemblPlants"/>
        </authorList>
    </citation>
    <scope>IDENTIFICATION</scope>
</reference>
<evidence type="ECO:0000256" key="1">
    <source>
        <dbReference type="SAM" id="MobiDB-lite"/>
    </source>
</evidence>
<reference evidence="2" key="2">
    <citation type="submission" date="2018-03" db="EMBL/GenBank/DDBJ databases">
        <title>The Triticum urartu genome reveals the dynamic nature of wheat genome evolution.</title>
        <authorList>
            <person name="Ling H."/>
            <person name="Ma B."/>
            <person name="Shi X."/>
            <person name="Liu H."/>
            <person name="Dong L."/>
            <person name="Sun H."/>
            <person name="Cao Y."/>
            <person name="Gao Q."/>
            <person name="Zheng S."/>
            <person name="Li Y."/>
            <person name="Yu Y."/>
            <person name="Du H."/>
            <person name="Qi M."/>
            <person name="Li Y."/>
            <person name="Yu H."/>
            <person name="Cui Y."/>
            <person name="Wang N."/>
            <person name="Chen C."/>
            <person name="Wu H."/>
            <person name="Zhao Y."/>
            <person name="Zhang J."/>
            <person name="Li Y."/>
            <person name="Zhou W."/>
            <person name="Zhang B."/>
            <person name="Hu W."/>
            <person name="Eijk M."/>
            <person name="Tang J."/>
            <person name="Witsenboer H."/>
            <person name="Zhao S."/>
            <person name="Li Z."/>
            <person name="Zhang A."/>
            <person name="Wang D."/>
            <person name="Liang C."/>
        </authorList>
    </citation>
    <scope>NUCLEOTIDE SEQUENCE [LARGE SCALE GENOMIC DNA]</scope>
    <source>
        <strain evidence="2">cv. G1812</strain>
    </source>
</reference>
<reference evidence="3" key="1">
    <citation type="journal article" date="2013" name="Nature">
        <title>Draft genome of the wheat A-genome progenitor Triticum urartu.</title>
        <authorList>
            <person name="Ling H.Q."/>
            <person name="Zhao S."/>
            <person name="Liu D."/>
            <person name="Wang J."/>
            <person name="Sun H."/>
            <person name="Zhang C."/>
            <person name="Fan H."/>
            <person name="Li D."/>
            <person name="Dong L."/>
            <person name="Tao Y."/>
            <person name="Gao C."/>
            <person name="Wu H."/>
            <person name="Li Y."/>
            <person name="Cui Y."/>
            <person name="Guo X."/>
            <person name="Zheng S."/>
            <person name="Wang B."/>
            <person name="Yu K."/>
            <person name="Liang Q."/>
            <person name="Yang W."/>
            <person name="Lou X."/>
            <person name="Chen J."/>
            <person name="Feng M."/>
            <person name="Jian J."/>
            <person name="Zhang X."/>
            <person name="Luo G."/>
            <person name="Jiang Y."/>
            <person name="Liu J."/>
            <person name="Wang Z."/>
            <person name="Sha Y."/>
            <person name="Zhang B."/>
            <person name="Wu H."/>
            <person name="Tang D."/>
            <person name="Shen Q."/>
            <person name="Xue P."/>
            <person name="Zou S."/>
            <person name="Wang X."/>
            <person name="Liu X."/>
            <person name="Wang F."/>
            <person name="Yang Y."/>
            <person name="An X."/>
            <person name="Dong Z."/>
            <person name="Zhang K."/>
            <person name="Zhang X."/>
            <person name="Luo M.C."/>
            <person name="Dvorak J."/>
            <person name="Tong Y."/>
            <person name="Wang J."/>
            <person name="Yang H."/>
            <person name="Li Z."/>
            <person name="Wang D."/>
            <person name="Zhang A."/>
            <person name="Wang J."/>
        </authorList>
    </citation>
    <scope>NUCLEOTIDE SEQUENCE</scope>
    <source>
        <strain evidence="3">cv. G1812</strain>
    </source>
</reference>
<keyword evidence="3" id="KW-1185">Reference proteome</keyword>
<gene>
    <name evidence="2" type="primary">LOC125519035</name>
</gene>
<evidence type="ECO:0000313" key="3">
    <source>
        <dbReference type="Proteomes" id="UP000015106"/>
    </source>
</evidence>
<organism evidence="2 3">
    <name type="scientific">Triticum urartu</name>
    <name type="common">Red wild einkorn</name>
    <name type="synonym">Crithodium urartu</name>
    <dbReference type="NCBI Taxonomy" id="4572"/>
    <lineage>
        <taxon>Eukaryota</taxon>
        <taxon>Viridiplantae</taxon>
        <taxon>Streptophyta</taxon>
        <taxon>Embryophyta</taxon>
        <taxon>Tracheophyta</taxon>
        <taxon>Spermatophyta</taxon>
        <taxon>Magnoliopsida</taxon>
        <taxon>Liliopsida</taxon>
        <taxon>Poales</taxon>
        <taxon>Poaceae</taxon>
        <taxon>BOP clade</taxon>
        <taxon>Pooideae</taxon>
        <taxon>Triticodae</taxon>
        <taxon>Triticeae</taxon>
        <taxon>Triticinae</taxon>
        <taxon>Triticum</taxon>
    </lineage>
</organism>